<dbReference type="Gene3D" id="3.40.50.620">
    <property type="entry name" value="HUPs"/>
    <property type="match status" value="1"/>
</dbReference>
<dbReference type="Pfam" id="PF09334">
    <property type="entry name" value="tRNA-synt_1g"/>
    <property type="match status" value="1"/>
</dbReference>
<comment type="similarity">
    <text evidence="7">Belongs to the class-I aminoacyl-tRNA synthetase family.</text>
</comment>
<dbReference type="InterPro" id="IPR023457">
    <property type="entry name" value="Met-tRNA_synth_2"/>
</dbReference>
<protein>
    <recommendedName>
        <fullName evidence="1">methionine--tRNA ligase</fullName>
        <ecNumber evidence="1">6.1.1.10</ecNumber>
    </recommendedName>
</protein>
<evidence type="ECO:0000256" key="1">
    <source>
        <dbReference type="ARBA" id="ARBA00012838"/>
    </source>
</evidence>
<evidence type="ECO:0000256" key="4">
    <source>
        <dbReference type="ARBA" id="ARBA00022840"/>
    </source>
</evidence>
<evidence type="ECO:0000256" key="5">
    <source>
        <dbReference type="ARBA" id="ARBA00022917"/>
    </source>
</evidence>
<comment type="caution">
    <text evidence="9">The sequence shown here is derived from an EMBL/GenBank/DDBJ whole genome shotgun (WGS) entry which is preliminary data.</text>
</comment>
<evidence type="ECO:0000256" key="7">
    <source>
        <dbReference type="RuleBase" id="RU363039"/>
    </source>
</evidence>
<name>A0A1G1Z7S7_9BACT</name>
<evidence type="ECO:0000256" key="3">
    <source>
        <dbReference type="ARBA" id="ARBA00022741"/>
    </source>
</evidence>
<dbReference type="GO" id="GO:0004825">
    <property type="term" value="F:methionine-tRNA ligase activity"/>
    <property type="evidence" value="ECO:0007669"/>
    <property type="project" value="UniProtKB-EC"/>
</dbReference>
<keyword evidence="3 7" id="KW-0547">Nucleotide-binding</keyword>
<organism evidence="9 10">
    <name type="scientific">Candidatus Colwellbacteria bacterium RIFCSPLOWO2_02_FULL_44_20b</name>
    <dbReference type="NCBI Taxonomy" id="1797691"/>
    <lineage>
        <taxon>Bacteria</taxon>
        <taxon>Candidatus Colwelliibacteriota</taxon>
    </lineage>
</organism>
<evidence type="ECO:0000313" key="9">
    <source>
        <dbReference type="EMBL" id="OGY59920.1"/>
    </source>
</evidence>
<proteinExistence type="inferred from homology"/>
<dbReference type="InterPro" id="IPR015413">
    <property type="entry name" value="Methionyl/Leucyl_tRNA_Synth"/>
</dbReference>
<dbReference type="Gene3D" id="1.10.730.10">
    <property type="entry name" value="Isoleucyl-tRNA Synthetase, Domain 1"/>
    <property type="match status" value="1"/>
</dbReference>
<keyword evidence="5 7" id="KW-0648">Protein biosynthesis</keyword>
<evidence type="ECO:0000313" key="10">
    <source>
        <dbReference type="Proteomes" id="UP000178808"/>
    </source>
</evidence>
<dbReference type="EC" id="6.1.1.10" evidence="1"/>
<gene>
    <name evidence="9" type="ORF">A3I31_02080</name>
</gene>
<keyword evidence="6 7" id="KW-0030">Aminoacyl-tRNA synthetase</keyword>
<dbReference type="GO" id="GO:0006431">
    <property type="term" value="P:methionyl-tRNA aminoacylation"/>
    <property type="evidence" value="ECO:0007669"/>
    <property type="project" value="InterPro"/>
</dbReference>
<dbReference type="Proteomes" id="UP000178808">
    <property type="component" value="Unassembled WGS sequence"/>
</dbReference>
<dbReference type="GO" id="GO:0005524">
    <property type="term" value="F:ATP binding"/>
    <property type="evidence" value="ECO:0007669"/>
    <property type="project" value="UniProtKB-KW"/>
</dbReference>
<dbReference type="EMBL" id="MHIZ01000027">
    <property type="protein sequence ID" value="OGY59920.1"/>
    <property type="molecule type" value="Genomic_DNA"/>
</dbReference>
<evidence type="ECO:0000259" key="8">
    <source>
        <dbReference type="Pfam" id="PF09334"/>
    </source>
</evidence>
<dbReference type="SUPFAM" id="SSF47323">
    <property type="entry name" value="Anticodon-binding domain of a subclass of class I aminoacyl-tRNA synthetases"/>
    <property type="match status" value="1"/>
</dbReference>
<feature type="domain" description="Methionyl/Leucyl tRNA synthetase" evidence="8">
    <location>
        <begin position="37"/>
        <end position="261"/>
    </location>
</feature>
<dbReference type="InterPro" id="IPR033911">
    <property type="entry name" value="MetRS_core"/>
</dbReference>
<sequence length="377" mass="43623">MKAAQEFWKRCTANGDIEKRQYRTKYCVGCELEKTDSELEDNKCPIHPNLTIELIEEENYFFKFSNYGKPLLDLYKNRPDFVVPEFRLREIKKFVENGLEDFSISRLKSKMPWGVPVPGDDDHVMYVWFDALVNYISAIGWPDDMEKFQEYWPVVQFAGKDNLRQQSAMWQAMLLSAQIEPSKQIFIEGFLTSGGQKMSKSLGNVIDPFKVKEEYGTDAVRYYIAREIASFEDSDVTYEKIKNAYNGNLANGLGNLVNRIMKLASQEGVKGELASNEEILQGIFGKALENINRFEFKKAIDVIWEEITRLDVYVNEKRPFETIKTNKEEARKDIVYLVSELWKIAIALSPFLPETSEAIQTTIKENKMPAALFPRKL</sequence>
<dbReference type="PRINTS" id="PR01041">
    <property type="entry name" value="TRNASYNTHMET"/>
</dbReference>
<dbReference type="Gene3D" id="2.170.220.10">
    <property type="match status" value="1"/>
</dbReference>
<dbReference type="PANTHER" id="PTHR43326">
    <property type="entry name" value="METHIONYL-TRNA SYNTHETASE"/>
    <property type="match status" value="1"/>
</dbReference>
<reference evidence="9 10" key="1">
    <citation type="journal article" date="2016" name="Nat. Commun.">
        <title>Thousands of microbial genomes shed light on interconnected biogeochemical processes in an aquifer system.</title>
        <authorList>
            <person name="Anantharaman K."/>
            <person name="Brown C.T."/>
            <person name="Hug L.A."/>
            <person name="Sharon I."/>
            <person name="Castelle C.J."/>
            <person name="Probst A.J."/>
            <person name="Thomas B.C."/>
            <person name="Singh A."/>
            <person name="Wilkins M.J."/>
            <person name="Karaoz U."/>
            <person name="Brodie E.L."/>
            <person name="Williams K.H."/>
            <person name="Hubbard S.S."/>
            <person name="Banfield J.F."/>
        </authorList>
    </citation>
    <scope>NUCLEOTIDE SEQUENCE [LARGE SCALE GENOMIC DNA]</scope>
</reference>
<evidence type="ECO:0000256" key="6">
    <source>
        <dbReference type="ARBA" id="ARBA00023146"/>
    </source>
</evidence>
<dbReference type="SUPFAM" id="SSF52374">
    <property type="entry name" value="Nucleotidylyl transferase"/>
    <property type="match status" value="1"/>
</dbReference>
<accession>A0A1G1Z7S7</accession>
<dbReference type="PANTHER" id="PTHR43326:SF1">
    <property type="entry name" value="METHIONINE--TRNA LIGASE, MITOCHONDRIAL"/>
    <property type="match status" value="1"/>
</dbReference>
<keyword evidence="4 7" id="KW-0067">ATP-binding</keyword>
<dbReference type="InterPro" id="IPR009080">
    <property type="entry name" value="tRNAsynth_Ia_anticodon-bd"/>
</dbReference>
<keyword evidence="2 7" id="KW-0436">Ligase</keyword>
<dbReference type="AlphaFoldDB" id="A0A1G1Z7S7"/>
<dbReference type="InterPro" id="IPR014729">
    <property type="entry name" value="Rossmann-like_a/b/a_fold"/>
</dbReference>
<evidence type="ECO:0000256" key="2">
    <source>
        <dbReference type="ARBA" id="ARBA00022598"/>
    </source>
</evidence>